<feature type="non-terminal residue" evidence="2">
    <location>
        <position position="1"/>
    </location>
</feature>
<name>A0A0F9AHS4_9ZZZZ</name>
<evidence type="ECO:0000313" key="2">
    <source>
        <dbReference type="EMBL" id="KKL09139.1"/>
    </source>
</evidence>
<protein>
    <submittedName>
        <fullName evidence="2">Uncharacterized protein</fullName>
    </submittedName>
</protein>
<organism evidence="2">
    <name type="scientific">marine sediment metagenome</name>
    <dbReference type="NCBI Taxonomy" id="412755"/>
    <lineage>
        <taxon>unclassified sequences</taxon>
        <taxon>metagenomes</taxon>
        <taxon>ecological metagenomes</taxon>
    </lineage>
</organism>
<proteinExistence type="predicted"/>
<reference evidence="2" key="1">
    <citation type="journal article" date="2015" name="Nature">
        <title>Complex archaea that bridge the gap between prokaryotes and eukaryotes.</title>
        <authorList>
            <person name="Spang A."/>
            <person name="Saw J.H."/>
            <person name="Jorgensen S.L."/>
            <person name="Zaremba-Niedzwiedzka K."/>
            <person name="Martijn J."/>
            <person name="Lind A.E."/>
            <person name="van Eijk R."/>
            <person name="Schleper C."/>
            <person name="Guy L."/>
            <person name="Ettema T.J."/>
        </authorList>
    </citation>
    <scope>NUCLEOTIDE SEQUENCE</scope>
</reference>
<keyword evidence="1" id="KW-1133">Transmembrane helix</keyword>
<feature type="transmembrane region" description="Helical" evidence="1">
    <location>
        <begin position="13"/>
        <end position="39"/>
    </location>
</feature>
<keyword evidence="1" id="KW-0812">Transmembrane</keyword>
<comment type="caution">
    <text evidence="2">The sequence shown here is derived from an EMBL/GenBank/DDBJ whole genome shotgun (WGS) entry which is preliminary data.</text>
</comment>
<dbReference type="EMBL" id="LAZR01042600">
    <property type="protein sequence ID" value="KKL09139.1"/>
    <property type="molecule type" value="Genomic_DNA"/>
</dbReference>
<gene>
    <name evidence="2" type="ORF">LCGC14_2568830</name>
</gene>
<sequence>VDKTCIKDEITQVLVMIIIVVPLNSTDLPVLFTYLTLLIRFA</sequence>
<accession>A0A0F9AHS4</accession>
<dbReference type="AlphaFoldDB" id="A0A0F9AHS4"/>
<evidence type="ECO:0000256" key="1">
    <source>
        <dbReference type="SAM" id="Phobius"/>
    </source>
</evidence>
<keyword evidence="1" id="KW-0472">Membrane</keyword>